<evidence type="ECO:0000313" key="1">
    <source>
        <dbReference type="EMBL" id="GAA4554511.1"/>
    </source>
</evidence>
<organism evidence="1 2">
    <name type="scientific">Pseudonocardia xishanensis</name>
    <dbReference type="NCBI Taxonomy" id="630995"/>
    <lineage>
        <taxon>Bacteria</taxon>
        <taxon>Bacillati</taxon>
        <taxon>Actinomycetota</taxon>
        <taxon>Actinomycetes</taxon>
        <taxon>Pseudonocardiales</taxon>
        <taxon>Pseudonocardiaceae</taxon>
        <taxon>Pseudonocardia</taxon>
    </lineage>
</organism>
<comment type="caution">
    <text evidence="1">The sequence shown here is derived from an EMBL/GenBank/DDBJ whole genome shotgun (WGS) entry which is preliminary data.</text>
</comment>
<dbReference type="EMBL" id="BAABGT010000083">
    <property type="protein sequence ID" value="GAA4554511.1"/>
    <property type="molecule type" value="Genomic_DNA"/>
</dbReference>
<proteinExistence type="predicted"/>
<keyword evidence="2" id="KW-1185">Reference proteome</keyword>
<accession>A0ABP8S0F7</accession>
<reference evidence="2" key="1">
    <citation type="journal article" date="2019" name="Int. J. Syst. Evol. Microbiol.">
        <title>The Global Catalogue of Microorganisms (GCM) 10K type strain sequencing project: providing services to taxonomists for standard genome sequencing and annotation.</title>
        <authorList>
            <consortium name="The Broad Institute Genomics Platform"/>
            <consortium name="The Broad Institute Genome Sequencing Center for Infectious Disease"/>
            <person name="Wu L."/>
            <person name="Ma J."/>
        </authorList>
    </citation>
    <scope>NUCLEOTIDE SEQUENCE [LARGE SCALE GENOMIC DNA]</scope>
    <source>
        <strain evidence="2">JCM 17906</strain>
    </source>
</reference>
<protein>
    <submittedName>
        <fullName evidence="1">Uncharacterized protein</fullName>
    </submittedName>
</protein>
<name>A0ABP8S0F7_9PSEU</name>
<evidence type="ECO:0000313" key="2">
    <source>
        <dbReference type="Proteomes" id="UP001501598"/>
    </source>
</evidence>
<dbReference type="Proteomes" id="UP001501598">
    <property type="component" value="Unassembled WGS sequence"/>
</dbReference>
<sequence>MTGRVGVGAFAGVSGAGPGAEEGLDLAEDGIEGQPAQGLPGRDAGWQKAWASCGDGDVAVPAEVAAAFDGVQAEAVFEFAVVVFDEPADLCRLNE</sequence>
<gene>
    <name evidence="1" type="ORF">GCM10023175_52570</name>
</gene>